<evidence type="ECO:0000256" key="4">
    <source>
        <dbReference type="ARBA" id="ARBA00022692"/>
    </source>
</evidence>
<dbReference type="InterPro" id="IPR036942">
    <property type="entry name" value="Beta-barrel_TonB_sf"/>
</dbReference>
<dbReference type="Pfam" id="PF07715">
    <property type="entry name" value="Plug"/>
    <property type="match status" value="1"/>
</dbReference>
<keyword evidence="11" id="KW-1185">Reference proteome</keyword>
<sequence length="779" mass="87881">MRTVMARILCLLTGVLFLFNVSYAQSRYTVSGVVKSKKNGESLIGASVRVVNGKDGVVTNDYGFFSMTLPAGSYDLEISAVGLQPYHTQVDLKRNITLDIQLQEIAQTLEEVKVTASPRTGRSLTSTQMGVERLTMDETKNIPVLMGERDVLKTIQLLPGIKSAGEGSSGFFVRGGAADQNLILLDEAPVYNASHMLGFFSTFNSDAIKDINVYKGGMPAQYGGRLSSVLDIKMNEGNNQDYDVAGSVGLISAKANVEGPIQKDKSSFLVSGRRTYLDLFLKASSDSSINQNTLYFYDLNAKMNYTLGKKDRLYLSGYFGRDKLGVGETFKLNWGNATATARWNHIFNSRLFSNTSFIFSNYDYKISIRSGSNDFNVFSQIRDFNIKEELQWYASNRHTVRVGVNFIHHTMRPGEITANSSESGINDNLLQRRYSWENAAYISDVWKLSDKLNVSYGVRGTMFRVLGEGDFYNINANGNVTDTFHYAKGEVVKTYYNLEPRVAASLQLNSSTSLKTSYVRNVQNLHLISNSTSSSPTDKWVASTNIIKPEVSDQVSLGYYKNLVDNQYELTVEAYYKTMQNQVDYRDGADVFNNDAIESQLLFGKGRAYGIEWLLKKKAGRFSGWLSYTLSKTERKIDGINKGQWYNARQDRTHDIAIVGTYKLNEKWTFSANWVYYTGDAITFPSGKYRVDGQVVFYYTERNGYRMPAYHRLDLGATLQLKKTKRFSSELAFSLYNAYGRENAYTIEFREAEDNPNKTEAVRVALFKFVPSISYNFKF</sequence>
<dbReference type="PANTHER" id="PTHR30069:SF29">
    <property type="entry name" value="HEMOGLOBIN AND HEMOGLOBIN-HAPTOGLOBIN-BINDING PROTEIN 1-RELATED"/>
    <property type="match status" value="1"/>
</dbReference>
<accession>A0A4Q1DD28</accession>
<dbReference type="SUPFAM" id="SSF49464">
    <property type="entry name" value="Carboxypeptidase regulatory domain-like"/>
    <property type="match status" value="1"/>
</dbReference>
<dbReference type="InterPro" id="IPR039426">
    <property type="entry name" value="TonB-dep_rcpt-like"/>
</dbReference>
<feature type="domain" description="TonB-dependent receptor plug" evidence="9">
    <location>
        <begin position="147"/>
        <end position="225"/>
    </location>
</feature>
<evidence type="ECO:0000313" key="10">
    <source>
        <dbReference type="EMBL" id="RXK87290.1"/>
    </source>
</evidence>
<dbReference type="AlphaFoldDB" id="A0A4Q1DD28"/>
<keyword evidence="4 8" id="KW-0812">Transmembrane</keyword>
<dbReference type="PROSITE" id="PS52016">
    <property type="entry name" value="TONB_DEPENDENT_REC_3"/>
    <property type="match status" value="1"/>
</dbReference>
<dbReference type="RefSeq" id="WP_129003040.1">
    <property type="nucleotide sequence ID" value="NZ_SDHZ01000001.1"/>
</dbReference>
<reference evidence="10 11" key="1">
    <citation type="submission" date="2019-01" db="EMBL/GenBank/DDBJ databases">
        <title>Filimonas sp. strain TTM-71.</title>
        <authorList>
            <person name="Chen W.-M."/>
        </authorList>
    </citation>
    <scope>NUCLEOTIDE SEQUENCE [LARGE SCALE GENOMIC DNA]</scope>
    <source>
        <strain evidence="10 11">TTM-71</strain>
    </source>
</reference>
<organism evidence="10 11">
    <name type="scientific">Filimonas effusa</name>
    <dbReference type="NCBI Taxonomy" id="2508721"/>
    <lineage>
        <taxon>Bacteria</taxon>
        <taxon>Pseudomonadati</taxon>
        <taxon>Bacteroidota</taxon>
        <taxon>Chitinophagia</taxon>
        <taxon>Chitinophagales</taxon>
        <taxon>Chitinophagaceae</taxon>
        <taxon>Filimonas</taxon>
    </lineage>
</organism>
<dbReference type="Proteomes" id="UP000290545">
    <property type="component" value="Unassembled WGS sequence"/>
</dbReference>
<evidence type="ECO:0000256" key="2">
    <source>
        <dbReference type="ARBA" id="ARBA00022448"/>
    </source>
</evidence>
<evidence type="ECO:0000256" key="3">
    <source>
        <dbReference type="ARBA" id="ARBA00022452"/>
    </source>
</evidence>
<comment type="caution">
    <text evidence="10">The sequence shown here is derived from an EMBL/GenBank/DDBJ whole genome shotgun (WGS) entry which is preliminary data.</text>
</comment>
<comment type="subcellular location">
    <subcellularLocation>
        <location evidence="1 8">Cell outer membrane</location>
        <topology evidence="1 8">Multi-pass membrane protein</topology>
    </subcellularLocation>
</comment>
<dbReference type="PANTHER" id="PTHR30069">
    <property type="entry name" value="TONB-DEPENDENT OUTER MEMBRANE RECEPTOR"/>
    <property type="match status" value="1"/>
</dbReference>
<protein>
    <submittedName>
        <fullName evidence="10">TonB-dependent receptor</fullName>
    </submittedName>
</protein>
<dbReference type="GO" id="GO:0044718">
    <property type="term" value="P:siderophore transmembrane transport"/>
    <property type="evidence" value="ECO:0007669"/>
    <property type="project" value="TreeGrafter"/>
</dbReference>
<dbReference type="Pfam" id="PF13715">
    <property type="entry name" value="CarbopepD_reg_2"/>
    <property type="match status" value="1"/>
</dbReference>
<evidence type="ECO:0000259" key="9">
    <source>
        <dbReference type="Pfam" id="PF07715"/>
    </source>
</evidence>
<evidence type="ECO:0000256" key="7">
    <source>
        <dbReference type="ARBA" id="ARBA00023237"/>
    </source>
</evidence>
<dbReference type="OrthoDB" id="9803050at2"/>
<dbReference type="EMBL" id="SDHZ01000001">
    <property type="protein sequence ID" value="RXK87290.1"/>
    <property type="molecule type" value="Genomic_DNA"/>
</dbReference>
<keyword evidence="6 8" id="KW-0472">Membrane</keyword>
<dbReference type="Gene3D" id="2.40.170.20">
    <property type="entry name" value="TonB-dependent receptor, beta-barrel domain"/>
    <property type="match status" value="1"/>
</dbReference>
<evidence type="ECO:0000256" key="1">
    <source>
        <dbReference type="ARBA" id="ARBA00004571"/>
    </source>
</evidence>
<keyword evidence="3 8" id="KW-1134">Transmembrane beta strand</keyword>
<evidence type="ECO:0000313" key="11">
    <source>
        <dbReference type="Proteomes" id="UP000290545"/>
    </source>
</evidence>
<evidence type="ECO:0000256" key="5">
    <source>
        <dbReference type="ARBA" id="ARBA00022729"/>
    </source>
</evidence>
<gene>
    <name evidence="10" type="ORF">ESB13_11075</name>
</gene>
<dbReference type="GO" id="GO:0015344">
    <property type="term" value="F:siderophore uptake transmembrane transporter activity"/>
    <property type="evidence" value="ECO:0007669"/>
    <property type="project" value="TreeGrafter"/>
</dbReference>
<evidence type="ECO:0000256" key="8">
    <source>
        <dbReference type="PROSITE-ProRule" id="PRU01360"/>
    </source>
</evidence>
<name>A0A4Q1DD28_9BACT</name>
<dbReference type="GO" id="GO:0009279">
    <property type="term" value="C:cell outer membrane"/>
    <property type="evidence" value="ECO:0007669"/>
    <property type="project" value="UniProtKB-SubCell"/>
</dbReference>
<dbReference type="Gene3D" id="2.60.40.1120">
    <property type="entry name" value="Carboxypeptidase-like, regulatory domain"/>
    <property type="match status" value="1"/>
</dbReference>
<keyword evidence="2 8" id="KW-0813">Transport</keyword>
<proteinExistence type="inferred from homology"/>
<dbReference type="InterPro" id="IPR012910">
    <property type="entry name" value="Plug_dom"/>
</dbReference>
<keyword evidence="7 8" id="KW-0998">Cell outer membrane</keyword>
<keyword evidence="10" id="KW-0675">Receptor</keyword>
<keyword evidence="5" id="KW-0732">Signal</keyword>
<dbReference type="InterPro" id="IPR008969">
    <property type="entry name" value="CarboxyPept-like_regulatory"/>
</dbReference>
<dbReference type="Gene3D" id="2.170.130.10">
    <property type="entry name" value="TonB-dependent receptor, plug domain"/>
    <property type="match status" value="1"/>
</dbReference>
<dbReference type="InterPro" id="IPR037066">
    <property type="entry name" value="Plug_dom_sf"/>
</dbReference>
<dbReference type="SUPFAM" id="SSF56935">
    <property type="entry name" value="Porins"/>
    <property type="match status" value="1"/>
</dbReference>
<comment type="similarity">
    <text evidence="8">Belongs to the TonB-dependent receptor family.</text>
</comment>
<evidence type="ECO:0000256" key="6">
    <source>
        <dbReference type="ARBA" id="ARBA00023136"/>
    </source>
</evidence>